<dbReference type="Proteomes" id="UP000593567">
    <property type="component" value="Unassembled WGS sequence"/>
</dbReference>
<evidence type="ECO:0000256" key="3">
    <source>
        <dbReference type="PROSITE-ProRule" id="PRU00023"/>
    </source>
</evidence>
<dbReference type="SUPFAM" id="SSF48403">
    <property type="entry name" value="Ankyrin repeat"/>
    <property type="match status" value="1"/>
</dbReference>
<feature type="region of interest" description="Disordered" evidence="4">
    <location>
        <begin position="155"/>
        <end position="176"/>
    </location>
</feature>
<dbReference type="EMBL" id="VXIV02003361">
    <property type="protein sequence ID" value="KAF6017782.1"/>
    <property type="molecule type" value="Genomic_DNA"/>
</dbReference>
<feature type="region of interest" description="Disordered" evidence="4">
    <location>
        <begin position="504"/>
        <end position="531"/>
    </location>
</feature>
<dbReference type="OrthoDB" id="194358at2759"/>
<dbReference type="InterPro" id="IPR002110">
    <property type="entry name" value="Ankyrin_rpt"/>
</dbReference>
<dbReference type="PROSITE" id="PS50088">
    <property type="entry name" value="ANK_REPEAT"/>
    <property type="match status" value="2"/>
</dbReference>
<protein>
    <submittedName>
        <fullName evidence="5">Uncharacterized protein</fullName>
    </submittedName>
</protein>
<keyword evidence="1" id="KW-0677">Repeat</keyword>
<dbReference type="InterPro" id="IPR035892">
    <property type="entry name" value="C2_domain_sf"/>
</dbReference>
<feature type="repeat" description="ANK" evidence="3">
    <location>
        <begin position="41"/>
        <end position="73"/>
    </location>
</feature>
<dbReference type="SMART" id="SM00248">
    <property type="entry name" value="ANK"/>
    <property type="match status" value="3"/>
</dbReference>
<feature type="compositionally biased region" description="Polar residues" evidence="4">
    <location>
        <begin position="510"/>
        <end position="519"/>
    </location>
</feature>
<reference evidence="5" key="1">
    <citation type="submission" date="2020-06" db="EMBL/GenBank/DDBJ databases">
        <title>Draft genome of Bugula neritina, a colonial animal packing powerful symbionts and potential medicines.</title>
        <authorList>
            <person name="Rayko M."/>
        </authorList>
    </citation>
    <scope>NUCLEOTIDE SEQUENCE [LARGE SCALE GENOMIC DNA]</scope>
    <source>
        <strain evidence="5">Kwan_BN1</strain>
    </source>
</reference>
<dbReference type="Pfam" id="PF13637">
    <property type="entry name" value="Ank_4"/>
    <property type="match status" value="1"/>
</dbReference>
<sequence length="622" mass="69287">MTSDTDNASDSDLHIAVRYKDITEVQTALQCKLNPNKIGIYQWSPLHEASNYGYIDIVKLLLKYGGNPNLPDKHLCNTAVHYAAQEGHPTCLRLLIEAGGDYSITNFDGYTALDLATRACERVIEKKRVTQLVKMPLTEAIKDAKQEILRKELETKPSLSTSISPQPTGTTNSDTRSQFMKNRRENILKAWSPQINQSDPGTMGNLHMSFEYNSKKSYLKVRLWKLTGLMFSATHSAKVSTLYIKARFLPDVHHDTKRKSEEVRVSPLLGTEAKQSKSQTYVTESGAEAIFEPIKFKFTKPLVYEPINNDTIQNKVIYFQVMVKQKYTHRTFQIADMTIPLNVAVSKIVKESFPLRISSQTKLPDNMMVLPDIKPTMVTVSDPNLRSTRGGEVLLNLPVNNPRPSSDVNLREVISMSGHSASVSIDMPSDVEVETTNECLSQVKVQSTSLSVPDDTVIPMPGAPDLPAEGDLDTVRVDALNLPPNKRESQLSSAQPIETVVRILSDSESDSSTDNQSKLSKMLKTKRSSDQVVEMGSRSCLSLSGHQADNELATVAYLNESLAFTRHKLRRKYPTNWTSTTGAKQLSKGSDVAVTIGDLELSDFDEPVKVHKSFKNTEEFTV</sequence>
<dbReference type="AlphaFoldDB" id="A0A7J7IV30"/>
<dbReference type="GO" id="GO:0085020">
    <property type="term" value="P:protein K6-linked ubiquitination"/>
    <property type="evidence" value="ECO:0007669"/>
    <property type="project" value="TreeGrafter"/>
</dbReference>
<feature type="repeat" description="ANK" evidence="3">
    <location>
        <begin position="75"/>
        <end position="107"/>
    </location>
</feature>
<keyword evidence="6" id="KW-1185">Reference proteome</keyword>
<accession>A0A7J7IV30</accession>
<dbReference type="GO" id="GO:0070531">
    <property type="term" value="C:BRCA1-A complex"/>
    <property type="evidence" value="ECO:0007669"/>
    <property type="project" value="TreeGrafter"/>
</dbReference>
<evidence type="ECO:0000313" key="6">
    <source>
        <dbReference type="Proteomes" id="UP000593567"/>
    </source>
</evidence>
<gene>
    <name evidence="5" type="ORF">EB796_023909</name>
</gene>
<organism evidence="5 6">
    <name type="scientific">Bugula neritina</name>
    <name type="common">Brown bryozoan</name>
    <name type="synonym">Sertularia neritina</name>
    <dbReference type="NCBI Taxonomy" id="10212"/>
    <lineage>
        <taxon>Eukaryota</taxon>
        <taxon>Metazoa</taxon>
        <taxon>Spiralia</taxon>
        <taxon>Lophotrochozoa</taxon>
        <taxon>Bryozoa</taxon>
        <taxon>Gymnolaemata</taxon>
        <taxon>Cheilostomatida</taxon>
        <taxon>Flustrina</taxon>
        <taxon>Buguloidea</taxon>
        <taxon>Bugulidae</taxon>
        <taxon>Bugula</taxon>
    </lineage>
</organism>
<evidence type="ECO:0000313" key="5">
    <source>
        <dbReference type="EMBL" id="KAF6017782.1"/>
    </source>
</evidence>
<proteinExistence type="predicted"/>
<dbReference type="PROSITE" id="PS50297">
    <property type="entry name" value="ANK_REP_REGION"/>
    <property type="match status" value="2"/>
</dbReference>
<dbReference type="GO" id="GO:0031436">
    <property type="term" value="C:BRCA1-BARD1 complex"/>
    <property type="evidence" value="ECO:0007669"/>
    <property type="project" value="TreeGrafter"/>
</dbReference>
<evidence type="ECO:0000256" key="4">
    <source>
        <dbReference type="SAM" id="MobiDB-lite"/>
    </source>
</evidence>
<keyword evidence="2 3" id="KW-0040">ANK repeat</keyword>
<dbReference type="GO" id="GO:0004842">
    <property type="term" value="F:ubiquitin-protein transferase activity"/>
    <property type="evidence" value="ECO:0007669"/>
    <property type="project" value="TreeGrafter"/>
</dbReference>
<evidence type="ECO:0000256" key="2">
    <source>
        <dbReference type="ARBA" id="ARBA00023043"/>
    </source>
</evidence>
<dbReference type="SUPFAM" id="SSF49562">
    <property type="entry name" value="C2 domain (Calcium/lipid-binding domain, CaLB)"/>
    <property type="match status" value="1"/>
</dbReference>
<dbReference type="PANTHER" id="PTHR24171">
    <property type="entry name" value="ANKYRIN REPEAT DOMAIN-CONTAINING PROTEIN 39-RELATED"/>
    <property type="match status" value="1"/>
</dbReference>
<evidence type="ECO:0000256" key="1">
    <source>
        <dbReference type="ARBA" id="ARBA00022737"/>
    </source>
</evidence>
<feature type="compositionally biased region" description="Polar residues" evidence="4">
    <location>
        <begin position="157"/>
        <end position="176"/>
    </location>
</feature>
<dbReference type="InterPro" id="IPR036770">
    <property type="entry name" value="Ankyrin_rpt-contain_sf"/>
</dbReference>
<dbReference type="Gene3D" id="1.25.40.20">
    <property type="entry name" value="Ankyrin repeat-containing domain"/>
    <property type="match status" value="1"/>
</dbReference>
<name>A0A7J7IV30_BUGNE</name>
<dbReference type="Gene3D" id="2.60.40.150">
    <property type="entry name" value="C2 domain"/>
    <property type="match status" value="1"/>
</dbReference>
<dbReference type="PANTHER" id="PTHR24171:SF8">
    <property type="entry name" value="BRCA1-ASSOCIATED RING DOMAIN PROTEIN 1"/>
    <property type="match status" value="1"/>
</dbReference>
<comment type="caution">
    <text evidence="5">The sequence shown here is derived from an EMBL/GenBank/DDBJ whole genome shotgun (WGS) entry which is preliminary data.</text>
</comment>